<gene>
    <name evidence="10" type="ORF">CS022_14840</name>
</gene>
<feature type="transmembrane region" description="Helical" evidence="9">
    <location>
        <begin position="263"/>
        <end position="281"/>
    </location>
</feature>
<proteinExistence type="predicted"/>
<evidence type="ECO:0000313" key="11">
    <source>
        <dbReference type="Proteomes" id="UP000290287"/>
    </source>
</evidence>
<accession>A0A4Q0YR73</accession>
<keyword evidence="7 9" id="KW-0472">Membrane</keyword>
<dbReference type="PANTHER" id="PTHR42925">
    <property type="entry name" value="MULTIDRUG AND TOXIN EFFLUX PROTEIN MATE FAMILY"/>
    <property type="match status" value="1"/>
</dbReference>
<dbReference type="GO" id="GO:0042910">
    <property type="term" value="F:xenobiotic transmembrane transporter activity"/>
    <property type="evidence" value="ECO:0007669"/>
    <property type="project" value="InterPro"/>
</dbReference>
<feature type="transmembrane region" description="Helical" evidence="9">
    <location>
        <begin position="197"/>
        <end position="220"/>
    </location>
</feature>
<feature type="transmembrane region" description="Helical" evidence="9">
    <location>
        <begin position="137"/>
        <end position="161"/>
    </location>
</feature>
<feature type="transmembrane region" description="Helical" evidence="9">
    <location>
        <begin position="26"/>
        <end position="47"/>
    </location>
</feature>
<dbReference type="Proteomes" id="UP000290287">
    <property type="component" value="Unassembled WGS sequence"/>
</dbReference>
<keyword evidence="3" id="KW-0813">Transport</keyword>
<reference evidence="10 11" key="1">
    <citation type="submission" date="2017-10" db="EMBL/GenBank/DDBJ databases">
        <title>Nyctiphanis sp. nov., isolated from the stomach of the euphausiid Nyctiphanes simplex (Hansen, 1911) in the Gulf of California.</title>
        <authorList>
            <person name="Gomez-Gil B."/>
            <person name="Aguilar-Mendez M."/>
            <person name="Lopez-Cortes A."/>
            <person name="Gomez-Gutierrez J."/>
            <person name="Roque A."/>
            <person name="Lang E."/>
            <person name="Gonzalez-Castillo A."/>
        </authorList>
    </citation>
    <scope>NUCLEOTIDE SEQUENCE [LARGE SCALE GENOMIC DNA]</scope>
    <source>
        <strain evidence="10 11">CAIM 600</strain>
    </source>
</reference>
<feature type="transmembrane region" description="Helical" evidence="9">
    <location>
        <begin position="173"/>
        <end position="191"/>
    </location>
</feature>
<dbReference type="InterPro" id="IPR002528">
    <property type="entry name" value="MATE_fam"/>
</dbReference>
<keyword evidence="6 9" id="KW-1133">Transmembrane helix</keyword>
<comment type="subcellular location">
    <subcellularLocation>
        <location evidence="1">Cell inner membrane</location>
        <topology evidence="1">Multi-pass membrane protein</topology>
    </subcellularLocation>
</comment>
<evidence type="ECO:0000256" key="5">
    <source>
        <dbReference type="ARBA" id="ARBA00022692"/>
    </source>
</evidence>
<feature type="transmembrane region" description="Helical" evidence="9">
    <location>
        <begin position="96"/>
        <end position="117"/>
    </location>
</feature>
<dbReference type="NCBIfam" id="TIGR00797">
    <property type="entry name" value="matE"/>
    <property type="match status" value="1"/>
</dbReference>
<feature type="transmembrane region" description="Helical" evidence="9">
    <location>
        <begin position="53"/>
        <end position="75"/>
    </location>
</feature>
<keyword evidence="4" id="KW-1003">Cell membrane</keyword>
<keyword evidence="5 9" id="KW-0812">Transmembrane</keyword>
<dbReference type="InterPro" id="IPR048279">
    <property type="entry name" value="MdtK-like"/>
</dbReference>
<feature type="transmembrane region" description="Helical" evidence="9">
    <location>
        <begin position="392"/>
        <end position="415"/>
    </location>
</feature>
<feature type="transmembrane region" description="Helical" evidence="9">
    <location>
        <begin position="329"/>
        <end position="350"/>
    </location>
</feature>
<dbReference type="PANTHER" id="PTHR42925:SF1">
    <property type="entry name" value="VIRULENCE FACTOR MVIN"/>
    <property type="match status" value="1"/>
</dbReference>
<feature type="transmembrane region" description="Helical" evidence="9">
    <location>
        <begin position="287"/>
        <end position="309"/>
    </location>
</feature>
<evidence type="ECO:0000256" key="3">
    <source>
        <dbReference type="ARBA" id="ARBA00022448"/>
    </source>
</evidence>
<evidence type="ECO:0000256" key="2">
    <source>
        <dbReference type="ARBA" id="ARBA00013489"/>
    </source>
</evidence>
<dbReference type="PIRSF" id="PIRSF006603">
    <property type="entry name" value="DinF"/>
    <property type="match status" value="1"/>
</dbReference>
<dbReference type="OrthoDB" id="9806302at2"/>
<evidence type="ECO:0000256" key="4">
    <source>
        <dbReference type="ARBA" id="ARBA00022475"/>
    </source>
</evidence>
<evidence type="ECO:0000313" key="10">
    <source>
        <dbReference type="EMBL" id="RXJ72584.1"/>
    </source>
</evidence>
<evidence type="ECO:0000256" key="8">
    <source>
        <dbReference type="ARBA" id="ARBA00030855"/>
    </source>
</evidence>
<evidence type="ECO:0000256" key="6">
    <source>
        <dbReference type="ARBA" id="ARBA00022989"/>
    </source>
</evidence>
<evidence type="ECO:0000256" key="1">
    <source>
        <dbReference type="ARBA" id="ARBA00004429"/>
    </source>
</evidence>
<sequence length="455" mass="50645">MKKNKTQNSSSNIVIEKGLVKITWPIFIEVLLTYLITFTDVLFLNSISDSSAAAIGTLMPVIVIPIVILHSLSIGTTGVLGQMLGANMYKRLAANYYFTIIFNFSIGLCVTLVYLLLHQDIGKWMGLNDDMNILTSSYLLIFAPALLIKSIQIGYGSILNINGWTNLNMYSTLIANILNIILNSIFIFGWLDFGFDGVQYVALASALSYLVGLSIVIYFVHLNKKVKFNFHGSFLEMKQYLSQSMKIGIPATMEPMSYEFNRFFITVTVISLGTLAISTRIYTLNLILIPVIYSQAIGVGNRIIVSHLLGAGDFTRIGEQIRQSIRLSILGSAAMILIIWLSSDFAFQIFTQDRDIWVLGSTLLFIDLLRHPAGAVNMVIVNSLVVSGDAKYPVTLSIASMWLVCLPLVFLFSVVFDYGLVGVWLALLVDEYLRCIVCSLRWKHGVWRHASPLAV</sequence>
<evidence type="ECO:0000256" key="9">
    <source>
        <dbReference type="SAM" id="Phobius"/>
    </source>
</evidence>
<name>A0A4Q0YR73_9GAMM</name>
<dbReference type="EMBL" id="PEIB01000018">
    <property type="protein sequence ID" value="RXJ72584.1"/>
    <property type="molecule type" value="Genomic_DNA"/>
</dbReference>
<dbReference type="AlphaFoldDB" id="A0A4Q0YR73"/>
<dbReference type="RefSeq" id="WP_129122934.1">
    <property type="nucleotide sequence ID" value="NZ_PEIB01000018.1"/>
</dbReference>
<keyword evidence="11" id="KW-1185">Reference proteome</keyword>
<dbReference type="GO" id="GO:0015297">
    <property type="term" value="F:antiporter activity"/>
    <property type="evidence" value="ECO:0007669"/>
    <property type="project" value="InterPro"/>
</dbReference>
<dbReference type="GO" id="GO:0005886">
    <property type="term" value="C:plasma membrane"/>
    <property type="evidence" value="ECO:0007669"/>
    <property type="project" value="UniProtKB-SubCell"/>
</dbReference>
<protein>
    <recommendedName>
        <fullName evidence="2">Multidrug resistance protein NorM</fullName>
    </recommendedName>
    <alternativeName>
        <fullName evidence="8">Na(+)/drug antiporter</fullName>
    </alternativeName>
</protein>
<comment type="caution">
    <text evidence="10">The sequence shown here is derived from an EMBL/GenBank/DDBJ whole genome shotgun (WGS) entry which is preliminary data.</text>
</comment>
<dbReference type="CDD" id="cd13134">
    <property type="entry name" value="MATE_like_8"/>
    <property type="match status" value="1"/>
</dbReference>
<dbReference type="InterPro" id="IPR047135">
    <property type="entry name" value="YsiQ"/>
</dbReference>
<dbReference type="Pfam" id="PF01554">
    <property type="entry name" value="MatE"/>
    <property type="match status" value="2"/>
</dbReference>
<organism evidence="10 11">
    <name type="scientific">Veronia nyctiphanis</name>
    <dbReference type="NCBI Taxonomy" id="1278244"/>
    <lineage>
        <taxon>Bacteria</taxon>
        <taxon>Pseudomonadati</taxon>
        <taxon>Pseudomonadota</taxon>
        <taxon>Gammaproteobacteria</taxon>
        <taxon>Vibrionales</taxon>
        <taxon>Vibrionaceae</taxon>
        <taxon>Veronia</taxon>
    </lineage>
</organism>
<evidence type="ECO:0000256" key="7">
    <source>
        <dbReference type="ARBA" id="ARBA00023136"/>
    </source>
</evidence>